<proteinExistence type="predicted"/>
<keyword evidence="2" id="KW-0808">Transferase</keyword>
<evidence type="ECO:0000256" key="2">
    <source>
        <dbReference type="ARBA" id="ARBA00022679"/>
    </source>
</evidence>
<reference evidence="4" key="1">
    <citation type="journal article" date="2022" name="Environ. Microbiol.">
        <title>An in silico analysis revealed a novel evolutionary lineage of putative mitoviruses.</title>
        <authorList>
            <person name="Jacquat A.G."/>
            <person name="Ulla S.B."/>
            <person name="Debat H.J."/>
            <person name="Munoz-Adalia E.J."/>
            <person name="Theumer M.G."/>
            <person name="Garcia Pedrajas M.D."/>
            <person name="Dambolena J.S."/>
        </authorList>
    </citation>
    <scope>NUCLEOTIDE SEQUENCE</scope>
</reference>
<dbReference type="Pfam" id="PF05919">
    <property type="entry name" value="Mitovir_RNA_pol"/>
    <property type="match status" value="1"/>
</dbReference>
<organism evidence="4">
    <name type="scientific">Calvadosia cruxmelitensis mitovirus 1</name>
    <dbReference type="NCBI Taxonomy" id="2950716"/>
    <lineage>
        <taxon>Viruses</taxon>
        <taxon>Riboviria</taxon>
        <taxon>Orthornavirae</taxon>
        <taxon>Lenarviricota</taxon>
        <taxon>Howeltoviricetes</taxon>
        <taxon>Cryppavirales</taxon>
        <taxon>Mitoviridae</taxon>
        <taxon>Mitovirus</taxon>
    </lineage>
</organism>
<dbReference type="SUPFAM" id="SSF56672">
    <property type="entry name" value="DNA/RNA polymerases"/>
    <property type="match status" value="1"/>
</dbReference>
<dbReference type="InterPro" id="IPR008686">
    <property type="entry name" value="RNA_pol_mitovir"/>
</dbReference>
<keyword evidence="3" id="KW-0548">Nucleotidyltransferase</keyword>
<keyword evidence="1" id="KW-0696">RNA-directed RNA polymerase</keyword>
<evidence type="ECO:0000256" key="3">
    <source>
        <dbReference type="ARBA" id="ARBA00022695"/>
    </source>
</evidence>
<dbReference type="PANTHER" id="PTHR34456">
    <property type="entry name" value="MITOVIRUS RNA-DEPENDENT RNA POLYMERASE"/>
    <property type="match status" value="1"/>
</dbReference>
<sequence length="462" mass="52560">MYFRDSLEVYFQKGLGEYDLDSLKGKTGFRLHTFPEGGGKVRIIGIGNTLTQGLLFPIHSAIFSWLRRNTDDYTFDQSRIRYSYQRWQMEKREMFSLDLSAATDRIPVIVQLACLCNTLGYYTFILGYLMTWSCKFRTHGSHYLTYSVGQPMGLYGSWGLLALSHHMLVRFSANRIGRSARGLYGVLGDDVVIADRAISDSYQYVMSSLGVSIQPLKSVVPGEVSPGRKWHGCEFASKLFTPRGEASPLATGTFLRESPIEILKLMLEGTLTLEQGDIRRFPWPLVDYFLIRKKAKIRNVTPDKELRSVFFSRSTDHVLREIRKELLSRLRVDLTKVDWTLFQGPPLFKKWTSGSVISLVHDMFMFLDNTNMDPTDVNDLDLIIDFSLLVAQLIGLSTACSDLTVKSRRVPQPVVSPSYTRLLISMSRSIYRSSGLKLTPALDRSIRKDIRSFMQVGSKSLL</sequence>
<protein>
    <submittedName>
        <fullName evidence="4">RdRp</fullName>
    </submittedName>
</protein>
<accession>A0A9N7AAX9</accession>
<dbReference type="InterPro" id="IPR043502">
    <property type="entry name" value="DNA/RNA_pol_sf"/>
</dbReference>
<evidence type="ECO:0000256" key="1">
    <source>
        <dbReference type="ARBA" id="ARBA00022484"/>
    </source>
</evidence>
<dbReference type="EMBL" id="BK061368">
    <property type="protein sequence ID" value="DAZ90603.1"/>
    <property type="molecule type" value="Genomic_RNA"/>
</dbReference>
<name>A0A9N7AAX9_9VIRU</name>
<evidence type="ECO:0000313" key="4">
    <source>
        <dbReference type="EMBL" id="DAZ90603.1"/>
    </source>
</evidence>
<dbReference type="PANTHER" id="PTHR34456:SF9">
    <property type="entry name" value="MITOVIRUS RNA-DEPENDENT RNA POLYMERASE"/>
    <property type="match status" value="1"/>
</dbReference>
<dbReference type="GO" id="GO:0003968">
    <property type="term" value="F:RNA-directed RNA polymerase activity"/>
    <property type="evidence" value="ECO:0007669"/>
    <property type="project" value="UniProtKB-KW"/>
</dbReference>